<dbReference type="Gene3D" id="2.60.40.10">
    <property type="entry name" value="Immunoglobulins"/>
    <property type="match status" value="1"/>
</dbReference>
<keyword evidence="8" id="KW-1133">Transmembrane helix</keyword>
<dbReference type="PRINTS" id="PR00344">
    <property type="entry name" value="BCTRLSENSOR"/>
</dbReference>
<evidence type="ECO:0000259" key="10">
    <source>
        <dbReference type="PROSITE" id="PS01124"/>
    </source>
</evidence>
<dbReference type="InterPro" id="IPR005467">
    <property type="entry name" value="His_kinase_dom"/>
</dbReference>
<feature type="signal peptide" evidence="9">
    <location>
        <begin position="1"/>
        <end position="30"/>
    </location>
</feature>
<dbReference type="Pfam" id="PF07495">
    <property type="entry name" value="Y_Y_Y"/>
    <property type="match status" value="1"/>
</dbReference>
<dbReference type="CDD" id="cd17574">
    <property type="entry name" value="REC_OmpR"/>
    <property type="match status" value="1"/>
</dbReference>
<keyword evidence="14" id="KW-1185">Reference proteome</keyword>
<dbReference type="InterPro" id="IPR018062">
    <property type="entry name" value="HTH_AraC-typ_CS"/>
</dbReference>
<dbReference type="InterPro" id="IPR003594">
    <property type="entry name" value="HATPase_dom"/>
</dbReference>
<dbReference type="SUPFAM" id="SSF63829">
    <property type="entry name" value="Calcium-dependent phosphotriesterase"/>
    <property type="match status" value="2"/>
</dbReference>
<comment type="catalytic activity">
    <reaction evidence="1">
        <text>ATP + protein L-histidine = ADP + protein N-phospho-L-histidine.</text>
        <dbReference type="EC" id="2.7.13.3"/>
    </reaction>
</comment>
<evidence type="ECO:0000256" key="8">
    <source>
        <dbReference type="SAM" id="Phobius"/>
    </source>
</evidence>
<keyword evidence="6" id="KW-0804">Transcription</keyword>
<keyword evidence="8" id="KW-0812">Transmembrane</keyword>
<dbReference type="RefSeq" id="WP_379861439.1">
    <property type="nucleotide sequence ID" value="NZ_JBHMFC010000062.1"/>
</dbReference>
<dbReference type="PROSITE" id="PS50110">
    <property type="entry name" value="RESPONSE_REGULATORY"/>
    <property type="match status" value="1"/>
</dbReference>
<dbReference type="Gene3D" id="1.10.287.130">
    <property type="match status" value="1"/>
</dbReference>
<dbReference type="SUPFAM" id="SSF52172">
    <property type="entry name" value="CheY-like"/>
    <property type="match status" value="1"/>
</dbReference>
<dbReference type="InterPro" id="IPR011123">
    <property type="entry name" value="Y_Y_Y"/>
</dbReference>
<evidence type="ECO:0000256" key="4">
    <source>
        <dbReference type="ARBA" id="ARBA00023015"/>
    </source>
</evidence>
<feature type="domain" description="Histidine kinase" evidence="11">
    <location>
        <begin position="840"/>
        <end position="1069"/>
    </location>
</feature>
<evidence type="ECO:0000256" key="7">
    <source>
        <dbReference type="PROSITE-ProRule" id="PRU00169"/>
    </source>
</evidence>
<reference evidence="13 14" key="1">
    <citation type="submission" date="2024-09" db="EMBL/GenBank/DDBJ databases">
        <authorList>
            <person name="Sun Q."/>
            <person name="Mori K."/>
        </authorList>
    </citation>
    <scope>NUCLEOTIDE SEQUENCE [LARGE SCALE GENOMIC DNA]</scope>
    <source>
        <strain evidence="13 14">CECT 8622</strain>
    </source>
</reference>
<dbReference type="PROSITE" id="PS00041">
    <property type="entry name" value="HTH_ARAC_FAMILY_1"/>
    <property type="match status" value="1"/>
</dbReference>
<proteinExistence type="predicted"/>
<feature type="domain" description="Response regulatory" evidence="12">
    <location>
        <begin position="1117"/>
        <end position="1232"/>
    </location>
</feature>
<dbReference type="PANTHER" id="PTHR43547:SF2">
    <property type="entry name" value="HYBRID SIGNAL TRANSDUCTION HISTIDINE KINASE C"/>
    <property type="match status" value="1"/>
</dbReference>
<keyword evidence="8" id="KW-0472">Membrane</keyword>
<comment type="caution">
    <text evidence="13">The sequence shown here is derived from an EMBL/GenBank/DDBJ whole genome shotgun (WGS) entry which is preliminary data.</text>
</comment>
<dbReference type="EC" id="2.7.13.3" evidence="2"/>
<dbReference type="SUPFAM" id="SSF55874">
    <property type="entry name" value="ATPase domain of HSP90 chaperone/DNA topoisomerase II/histidine kinase"/>
    <property type="match status" value="1"/>
</dbReference>
<dbReference type="InterPro" id="IPR036097">
    <property type="entry name" value="HisK_dim/P_sf"/>
</dbReference>
<sequence>MRNFKSTTLIFKCFISIIILFCGTVSHGQANTVNFYELDIHGVLFNKKVNVLFKDSFGYLWIGSNSGLDRYDGHNLIQYQYDVFDSYSLPNNNINSIIEDAYQNLWIGSESYLIHYNRKENKFRGFLKNITSIAKNKTKDGNIWMNLKGVGLIEVIPNADINKVSLEADYSNKNKLKLYNFFKDINTLIEDEFGRQWVGTSNGIAILNNEGKFIETNFNKNIVDMKFFGNNKILAITQNDLYIMGYNKSDAALEVLESYSTILKPFSSKGILTTIAINKKNKNVWIGTSDGLIKAFREDNVYNFTHHIKDSYNFHLLNNHITSTLYDDFDNLWIGSFKGINKYLGRTSLFEYNQISINNSLTSSLYNQSDTNIIVGSSEGLYNFNPITKKNSKINTSIKDVTIVTKNYDKTELLIADNFSIYKSKNYKPNATNLEVEKLKSYNNTIKYITPINKNEVWIALWNGGIDIINSDNEISDFKKMLIEKFKGNHTSTFLLTKKNKLWIGTRGEGLYVIDLTEENYKHYLPNIKNGLTSNAILSLHEDKKGDIWIGTRGGGINRYQNSSDTFQNFKDIQANSPKIVSAIEEDSYGNIWMSTRDGLLLFNIKTQRFTPFGVEDGINENQFIFNSSDTNNDNNILYFGCTNGFYSVYPQRLTPQKTVPKTVITNFSTLGDVEGSTFKNTRNSAQAINIHSDKPISLPYKQNNIYFNFSSLDFTAPNKNEYAYKLEGLNNYWVYTDAFNRNANYNDLDPGTYTFMVKSSNNDGVWNEEPTKVTFTIQLPFWQSTWALIIYTIITLCIIYVISILVRRWYVLKKNLLRETISREKDNEHNRMKMVFFTDISHELRTPLSLILGTIEKVVKEKQFTLSPAKSERIYNNTLRMHRLINQIMDIRKFDEGKLKLNISKNDIVDDISTIKKAFNDFANNYNIKYEFISPEKEIKGWYDVDILEKILFNLLSNAFKYTKEHGEITVSLELLKLNNSLIRENTLNGKHIKCSIKDNGLGVPKKDLNYIFDRYYQATKSQRNQIPGTGIGMELVHKLIERHHGAITVESEEHIFTEFTFYLPISKNKYHKKERIDTGMPLKRNFIKSSEFQVIDKTASAFIEEHNNQKSKKIKILIVEDNDDLRDMVKTELSSQYTIVEASNGQEGYQTVLKEKPDLIISDILMPIQDGISMLKQIKDNPEFNNTPIFMLTAKNSHETKIKCMSMGANDYIEKPFSLDFLQWKLKNTFKTRQNLKEKYSKVITTAPVDVEVDSNDEKLIKKLIKIIEDNLNNHLLTVEFLASEVGMSRANLYRKVQLILNETPVNFIKTIKLKRAEQLLKQNKMYISEVAYMTGFNNQKYFSKCFNKEYGMSPTEYIKRYIETIKE</sequence>
<dbReference type="SMART" id="SM00448">
    <property type="entry name" value="REC"/>
    <property type="match status" value="1"/>
</dbReference>
<dbReference type="Pfam" id="PF00072">
    <property type="entry name" value="Response_reg"/>
    <property type="match status" value="1"/>
</dbReference>
<dbReference type="Pfam" id="PF02518">
    <property type="entry name" value="HATPase_c"/>
    <property type="match status" value="1"/>
</dbReference>
<dbReference type="SMART" id="SM00342">
    <property type="entry name" value="HTH_ARAC"/>
    <property type="match status" value="1"/>
</dbReference>
<dbReference type="CDD" id="cd00082">
    <property type="entry name" value="HisKA"/>
    <property type="match status" value="1"/>
</dbReference>
<dbReference type="InterPro" id="IPR018060">
    <property type="entry name" value="HTH_AraC"/>
</dbReference>
<keyword evidence="4" id="KW-0805">Transcription regulation</keyword>
<dbReference type="Pfam" id="PF00512">
    <property type="entry name" value="HisKA"/>
    <property type="match status" value="1"/>
</dbReference>
<dbReference type="Gene3D" id="3.30.565.10">
    <property type="entry name" value="Histidine kinase-like ATPase, C-terminal domain"/>
    <property type="match status" value="1"/>
</dbReference>
<dbReference type="Proteomes" id="UP001589585">
    <property type="component" value="Unassembled WGS sequence"/>
</dbReference>
<evidence type="ECO:0000259" key="11">
    <source>
        <dbReference type="PROSITE" id="PS50109"/>
    </source>
</evidence>
<dbReference type="PROSITE" id="PS50109">
    <property type="entry name" value="HIS_KIN"/>
    <property type="match status" value="1"/>
</dbReference>
<accession>A0ABV5FCP0</accession>
<dbReference type="InterPro" id="IPR036890">
    <property type="entry name" value="HATPase_C_sf"/>
</dbReference>
<evidence type="ECO:0000256" key="2">
    <source>
        <dbReference type="ARBA" id="ARBA00012438"/>
    </source>
</evidence>
<keyword evidence="9" id="KW-0732">Signal</keyword>
<name>A0ABV5FCP0_9FLAO</name>
<dbReference type="InterPro" id="IPR004358">
    <property type="entry name" value="Sig_transdc_His_kin-like_C"/>
</dbReference>
<organism evidence="13 14">
    <name type="scientific">Mariniflexile ostreae</name>
    <dbReference type="NCBI Taxonomy" id="1520892"/>
    <lineage>
        <taxon>Bacteria</taxon>
        <taxon>Pseudomonadati</taxon>
        <taxon>Bacteroidota</taxon>
        <taxon>Flavobacteriia</taxon>
        <taxon>Flavobacteriales</taxon>
        <taxon>Flavobacteriaceae</taxon>
        <taxon>Mariniflexile</taxon>
    </lineage>
</organism>
<dbReference type="Gene3D" id="2.130.10.10">
    <property type="entry name" value="YVTN repeat-like/Quinoprotein amine dehydrogenase"/>
    <property type="match status" value="3"/>
</dbReference>
<evidence type="ECO:0000256" key="1">
    <source>
        <dbReference type="ARBA" id="ARBA00000085"/>
    </source>
</evidence>
<feature type="chain" id="PRO_5046004713" description="histidine kinase" evidence="9">
    <location>
        <begin position="31"/>
        <end position="1370"/>
    </location>
</feature>
<gene>
    <name evidence="13" type="ORF">ACFFU9_10725</name>
</gene>
<dbReference type="SMART" id="SM00387">
    <property type="entry name" value="HATPase_c"/>
    <property type="match status" value="1"/>
</dbReference>
<dbReference type="EMBL" id="JBHMFC010000062">
    <property type="protein sequence ID" value="MFB9057215.1"/>
    <property type="molecule type" value="Genomic_DNA"/>
</dbReference>
<feature type="modified residue" description="4-aspartylphosphate" evidence="7">
    <location>
        <position position="1165"/>
    </location>
</feature>
<feature type="transmembrane region" description="Helical" evidence="8">
    <location>
        <begin position="787"/>
        <end position="807"/>
    </location>
</feature>
<dbReference type="InterPro" id="IPR009057">
    <property type="entry name" value="Homeodomain-like_sf"/>
</dbReference>
<dbReference type="PANTHER" id="PTHR43547">
    <property type="entry name" value="TWO-COMPONENT HISTIDINE KINASE"/>
    <property type="match status" value="1"/>
</dbReference>
<dbReference type="InterPro" id="IPR011110">
    <property type="entry name" value="Reg_prop"/>
</dbReference>
<dbReference type="InterPro" id="IPR001789">
    <property type="entry name" value="Sig_transdc_resp-reg_receiver"/>
</dbReference>
<evidence type="ECO:0000256" key="3">
    <source>
        <dbReference type="ARBA" id="ARBA00022553"/>
    </source>
</evidence>
<evidence type="ECO:0000256" key="6">
    <source>
        <dbReference type="ARBA" id="ARBA00023163"/>
    </source>
</evidence>
<keyword evidence="5" id="KW-0238">DNA-binding</keyword>
<evidence type="ECO:0000256" key="9">
    <source>
        <dbReference type="SAM" id="SignalP"/>
    </source>
</evidence>
<evidence type="ECO:0000313" key="14">
    <source>
        <dbReference type="Proteomes" id="UP001589585"/>
    </source>
</evidence>
<dbReference type="InterPro" id="IPR011006">
    <property type="entry name" value="CheY-like_superfamily"/>
</dbReference>
<dbReference type="SUPFAM" id="SSF46689">
    <property type="entry name" value="Homeodomain-like"/>
    <property type="match status" value="1"/>
</dbReference>
<dbReference type="InterPro" id="IPR015943">
    <property type="entry name" value="WD40/YVTN_repeat-like_dom_sf"/>
</dbReference>
<dbReference type="InterPro" id="IPR003661">
    <property type="entry name" value="HisK_dim/P_dom"/>
</dbReference>
<dbReference type="Pfam" id="PF12833">
    <property type="entry name" value="HTH_18"/>
    <property type="match status" value="1"/>
</dbReference>
<dbReference type="InterPro" id="IPR013783">
    <property type="entry name" value="Ig-like_fold"/>
</dbReference>
<dbReference type="Pfam" id="PF07494">
    <property type="entry name" value="Reg_prop"/>
    <property type="match status" value="2"/>
</dbReference>
<keyword evidence="3 7" id="KW-0597">Phosphoprotein</keyword>
<evidence type="ECO:0000256" key="5">
    <source>
        <dbReference type="ARBA" id="ARBA00023125"/>
    </source>
</evidence>
<protein>
    <recommendedName>
        <fullName evidence="2">histidine kinase</fullName>
        <ecNumber evidence="2">2.7.13.3</ecNumber>
    </recommendedName>
</protein>
<dbReference type="Gene3D" id="1.10.10.60">
    <property type="entry name" value="Homeodomain-like"/>
    <property type="match status" value="1"/>
</dbReference>
<feature type="domain" description="HTH araC/xylS-type" evidence="10">
    <location>
        <begin position="1264"/>
        <end position="1363"/>
    </location>
</feature>
<evidence type="ECO:0000313" key="13">
    <source>
        <dbReference type="EMBL" id="MFB9057215.1"/>
    </source>
</evidence>
<evidence type="ECO:0000259" key="12">
    <source>
        <dbReference type="PROSITE" id="PS50110"/>
    </source>
</evidence>
<dbReference type="SMART" id="SM00388">
    <property type="entry name" value="HisKA"/>
    <property type="match status" value="1"/>
</dbReference>
<dbReference type="Gene3D" id="3.40.50.2300">
    <property type="match status" value="1"/>
</dbReference>
<dbReference type="PROSITE" id="PS01124">
    <property type="entry name" value="HTH_ARAC_FAMILY_2"/>
    <property type="match status" value="1"/>
</dbReference>
<dbReference type="SUPFAM" id="SSF47384">
    <property type="entry name" value="Homodimeric domain of signal transducing histidine kinase"/>
    <property type="match status" value="1"/>
</dbReference>